<sequence>MNALQLPPKFVSSLLPEIDRLEGVDEDITPIWQPSPENAPQCMAYELAKSGEVMQMGYGGQAYG</sequence>
<dbReference type="AlphaFoldDB" id="A0A0F8Z6X7"/>
<proteinExistence type="predicted"/>
<accession>A0A0F8Z6X7</accession>
<organism evidence="1">
    <name type="scientific">marine sediment metagenome</name>
    <dbReference type="NCBI Taxonomy" id="412755"/>
    <lineage>
        <taxon>unclassified sequences</taxon>
        <taxon>metagenomes</taxon>
        <taxon>ecological metagenomes</taxon>
    </lineage>
</organism>
<gene>
    <name evidence="1" type="ORF">LCGC14_2810140</name>
</gene>
<protein>
    <submittedName>
        <fullName evidence="1">Uncharacterized protein</fullName>
    </submittedName>
</protein>
<evidence type="ECO:0000313" key="1">
    <source>
        <dbReference type="EMBL" id="KKK81765.1"/>
    </source>
</evidence>
<name>A0A0F8Z6X7_9ZZZZ</name>
<dbReference type="EMBL" id="LAZR01052977">
    <property type="protein sequence ID" value="KKK81765.1"/>
    <property type="molecule type" value="Genomic_DNA"/>
</dbReference>
<feature type="non-terminal residue" evidence="1">
    <location>
        <position position="64"/>
    </location>
</feature>
<comment type="caution">
    <text evidence="1">The sequence shown here is derived from an EMBL/GenBank/DDBJ whole genome shotgun (WGS) entry which is preliminary data.</text>
</comment>
<reference evidence="1" key="1">
    <citation type="journal article" date="2015" name="Nature">
        <title>Complex archaea that bridge the gap between prokaryotes and eukaryotes.</title>
        <authorList>
            <person name="Spang A."/>
            <person name="Saw J.H."/>
            <person name="Jorgensen S.L."/>
            <person name="Zaremba-Niedzwiedzka K."/>
            <person name="Martijn J."/>
            <person name="Lind A.E."/>
            <person name="van Eijk R."/>
            <person name="Schleper C."/>
            <person name="Guy L."/>
            <person name="Ettema T.J."/>
        </authorList>
    </citation>
    <scope>NUCLEOTIDE SEQUENCE</scope>
</reference>